<reference evidence="16 17" key="1">
    <citation type="submission" date="2017-04" db="EMBL/GenBank/DDBJ databases">
        <title>Draft Aigarchaeota genome from a New Zealand hot spring.</title>
        <authorList>
            <person name="Reysenbach A.-L."/>
            <person name="Donaho J.A."/>
            <person name="Gerhart J."/>
            <person name="Kelley J.F."/>
            <person name="Kouba K."/>
            <person name="Podar M."/>
            <person name="Stott M."/>
        </authorList>
    </citation>
    <scope>NUCLEOTIDE SEQUENCE [LARGE SCALE GENOMIC DNA]</scope>
    <source>
        <strain evidence="16">NZ13_MG1</strain>
    </source>
</reference>
<dbReference type="InterPro" id="IPR009008">
    <property type="entry name" value="Val/Leu/Ile-tRNA-synth_edit"/>
</dbReference>
<evidence type="ECO:0000256" key="2">
    <source>
        <dbReference type="ARBA" id="ARBA00013169"/>
    </source>
</evidence>
<sequence length="777" mass="90907">MEPVPKIQEKAWDPSIEKKTLEVWESENLYTFNVRSKKKKFVIDTPPPYPSGRPWHIGAAAQYSQIDMIARTARMLGYEVLFPIGIDRNGIPVELYVERTYKLSMRSVEREKFLELCSKALDDLEAEMLSIMRRMGLSADFKNYYRTDSPEYRALTQKTFIKLWNDGLIYEATRPNNYCWECGTTIADAEVEYEELPAKLVYMRFKVKETGQDLVVASTRPELLCSCKAVIVNPNDERYLSIHGLHTIVPVYSTEVPIIPHPAARPEFGTGAMMVCSYGDYTDVQLFRELGLEEVVAIGEDGRMTERAGKYAGLRVEEARRRIIEDMQNEGLITKVEDIMHRTPICERSKTPIEIIPMREFYLKQLYAVNELKRLAEKMRFHPEMHRQLLLDWISSLRIDYPISRRRYYATEIPIWYCKNCGAPTLPPPGRYYRPWLEKPPFDRCEKCGGTEFIGEERTFDTWMDSSISPLFIVKYDKDPKFYRATYPVSIRPQGKDIVRTWLYYTLLRCYQLTGKAPFKHVWISGLGLDEKGEKMSKSKGNVIDPVPILEKYGADAFRFWNAQEASLGYDFRISEAKIASATKFLTKLWNVARFVSSFPIPRRARLMPADRWILAELSFLVRESLKHYKEFNFFYPARFIRDFLWNVFADHYIEMVKTRAYGVGFAEGEQRAAWFTLHTVLRNVLLLLAPITPFITDALWRRLYGRRSIHLERFPKTLWPTAYRKFTEPIIEFNSSVWAKKKSLGLSLKDPIECEIPRELKIFEEDLRAMHNIKNK</sequence>
<comment type="similarity">
    <text evidence="12">Belongs to the class-I aminoacyl-tRNA synthetase family. ValS type 2 subfamily.</text>
</comment>
<keyword evidence="4 16" id="KW-0436">Ligase</keyword>
<dbReference type="InterPro" id="IPR013155">
    <property type="entry name" value="M/V/L/I-tRNA-synth_anticd-bd"/>
</dbReference>
<evidence type="ECO:0000256" key="5">
    <source>
        <dbReference type="ARBA" id="ARBA00022741"/>
    </source>
</evidence>
<dbReference type="InterPro" id="IPR002300">
    <property type="entry name" value="aa-tRNA-synth_Ia"/>
</dbReference>
<evidence type="ECO:0000313" key="17">
    <source>
        <dbReference type="Proteomes" id="UP000244066"/>
    </source>
</evidence>
<evidence type="ECO:0000256" key="6">
    <source>
        <dbReference type="ARBA" id="ARBA00022840"/>
    </source>
</evidence>
<feature type="domain" description="Aminoacyl-tRNA synthetase class Ia" evidence="14">
    <location>
        <begin position="20"/>
        <end position="574"/>
    </location>
</feature>
<comment type="function">
    <text evidence="11">Catalyzes the attachment of valine to tRNA(Val). As ValRS can inadvertently accommodate and process structurally similar amino acids such as threonine, to avoid such errors, it has a 'posttransfer' editing activity that hydrolyzes mischarged Thr-tRNA(Val) in a tRNA-dependent manner.</text>
</comment>
<dbReference type="PANTHER" id="PTHR11946">
    <property type="entry name" value="VALYL-TRNA SYNTHETASES"/>
    <property type="match status" value="1"/>
</dbReference>
<dbReference type="NCBIfam" id="TIGR00422">
    <property type="entry name" value="valS"/>
    <property type="match status" value="1"/>
</dbReference>
<keyword evidence="3" id="KW-0963">Cytoplasm</keyword>
<evidence type="ECO:0000256" key="4">
    <source>
        <dbReference type="ARBA" id="ARBA00022598"/>
    </source>
</evidence>
<evidence type="ECO:0000313" key="16">
    <source>
        <dbReference type="EMBL" id="PUA31085.1"/>
    </source>
</evidence>
<dbReference type="GO" id="GO:0005829">
    <property type="term" value="C:cytosol"/>
    <property type="evidence" value="ECO:0007669"/>
    <property type="project" value="TreeGrafter"/>
</dbReference>
<dbReference type="Gene3D" id="1.10.730.10">
    <property type="entry name" value="Isoleucyl-tRNA Synthetase, Domain 1"/>
    <property type="match status" value="1"/>
</dbReference>
<dbReference type="Pfam" id="PF08264">
    <property type="entry name" value="Anticodon_1"/>
    <property type="match status" value="1"/>
</dbReference>
<dbReference type="Gene3D" id="3.40.50.620">
    <property type="entry name" value="HUPs"/>
    <property type="match status" value="2"/>
</dbReference>
<feature type="domain" description="Methionyl/Valyl/Leucyl/Isoleucyl-tRNA synthetase anticodon-binding" evidence="15">
    <location>
        <begin position="611"/>
        <end position="754"/>
    </location>
</feature>
<dbReference type="FunFam" id="3.40.50.620:FF:000192">
    <property type="entry name" value="Valine--tRNA ligase"/>
    <property type="match status" value="1"/>
</dbReference>
<dbReference type="InterPro" id="IPR009080">
    <property type="entry name" value="tRNAsynth_Ia_anticodon-bd"/>
</dbReference>
<evidence type="ECO:0000256" key="9">
    <source>
        <dbReference type="ARBA" id="ARBA00024407"/>
    </source>
</evidence>
<keyword evidence="5" id="KW-0547">Nucleotide-binding</keyword>
<evidence type="ECO:0000256" key="12">
    <source>
        <dbReference type="ARBA" id="ARBA00061452"/>
    </source>
</evidence>
<evidence type="ECO:0000259" key="15">
    <source>
        <dbReference type="Pfam" id="PF08264"/>
    </source>
</evidence>
<evidence type="ECO:0000256" key="3">
    <source>
        <dbReference type="ARBA" id="ARBA00022490"/>
    </source>
</evidence>
<keyword evidence="8" id="KW-0030">Aminoacyl-tRNA synthetase</keyword>
<dbReference type="FunFam" id="3.40.50.620:FF:000362">
    <property type="entry name" value="Valyl-tRNA synthetase"/>
    <property type="match status" value="1"/>
</dbReference>
<dbReference type="PANTHER" id="PTHR11946:SF93">
    <property type="entry name" value="VALINE--TRNA LIGASE, CHLOROPLASTIC_MITOCHONDRIAL 2"/>
    <property type="match status" value="1"/>
</dbReference>
<comment type="catalytic activity">
    <reaction evidence="10">
        <text>tRNA(Val) + L-valine + ATP = L-valyl-tRNA(Val) + AMP + diphosphate</text>
        <dbReference type="Rhea" id="RHEA:10704"/>
        <dbReference type="Rhea" id="RHEA-COMP:9672"/>
        <dbReference type="Rhea" id="RHEA-COMP:9708"/>
        <dbReference type="ChEBI" id="CHEBI:30616"/>
        <dbReference type="ChEBI" id="CHEBI:33019"/>
        <dbReference type="ChEBI" id="CHEBI:57762"/>
        <dbReference type="ChEBI" id="CHEBI:78442"/>
        <dbReference type="ChEBI" id="CHEBI:78537"/>
        <dbReference type="ChEBI" id="CHEBI:456215"/>
        <dbReference type="EC" id="6.1.1.9"/>
    </reaction>
</comment>
<dbReference type="InterPro" id="IPR033705">
    <property type="entry name" value="Anticodon_Ia_Val"/>
</dbReference>
<dbReference type="GO" id="GO:0002161">
    <property type="term" value="F:aminoacyl-tRNA deacylase activity"/>
    <property type="evidence" value="ECO:0007669"/>
    <property type="project" value="InterPro"/>
</dbReference>
<proteinExistence type="inferred from homology"/>
<evidence type="ECO:0000256" key="10">
    <source>
        <dbReference type="ARBA" id="ARBA00047552"/>
    </source>
</evidence>
<dbReference type="GO" id="GO:0004832">
    <property type="term" value="F:valine-tRNA ligase activity"/>
    <property type="evidence" value="ECO:0007669"/>
    <property type="project" value="UniProtKB-UniRule"/>
</dbReference>
<dbReference type="EC" id="6.1.1.9" evidence="2 13"/>
<accession>A0A2R7Y0M9</accession>
<evidence type="ECO:0000256" key="13">
    <source>
        <dbReference type="NCBIfam" id="TIGR00422"/>
    </source>
</evidence>
<dbReference type="InterPro" id="IPR002303">
    <property type="entry name" value="Valyl-tRNA_ligase"/>
</dbReference>
<dbReference type="SUPFAM" id="SSF50677">
    <property type="entry name" value="ValRS/IleRS/LeuRS editing domain"/>
    <property type="match status" value="1"/>
</dbReference>
<evidence type="ECO:0000259" key="14">
    <source>
        <dbReference type="Pfam" id="PF00133"/>
    </source>
</evidence>
<gene>
    <name evidence="16" type="ORF">B9J98_07805</name>
</gene>
<keyword evidence="6" id="KW-0067">ATP-binding</keyword>
<dbReference type="PRINTS" id="PR00986">
    <property type="entry name" value="TRNASYNTHVAL"/>
</dbReference>
<dbReference type="GO" id="GO:0005524">
    <property type="term" value="F:ATP binding"/>
    <property type="evidence" value="ECO:0007669"/>
    <property type="project" value="UniProtKB-KW"/>
</dbReference>
<dbReference type="NCBIfam" id="NF009687">
    <property type="entry name" value="PRK13208.1"/>
    <property type="match status" value="1"/>
</dbReference>
<dbReference type="EMBL" id="NDWU01000027">
    <property type="protein sequence ID" value="PUA31085.1"/>
    <property type="molecule type" value="Genomic_DNA"/>
</dbReference>
<name>A0A2R7Y0M9_9ARCH</name>
<evidence type="ECO:0000256" key="1">
    <source>
        <dbReference type="ARBA" id="ARBA00004496"/>
    </source>
</evidence>
<dbReference type="SUPFAM" id="SSF52374">
    <property type="entry name" value="Nucleotidylyl transferase"/>
    <property type="match status" value="1"/>
</dbReference>
<organism evidence="16 17">
    <name type="scientific">Candidatus Terraquivivens tikiterensis</name>
    <dbReference type="NCBI Taxonomy" id="1980982"/>
    <lineage>
        <taxon>Archaea</taxon>
        <taxon>Nitrososphaerota</taxon>
        <taxon>Candidatus Wolframiiraptoraceae</taxon>
        <taxon>Candidatus Terraquivivens</taxon>
    </lineage>
</organism>
<evidence type="ECO:0000256" key="8">
    <source>
        <dbReference type="ARBA" id="ARBA00023146"/>
    </source>
</evidence>
<comment type="subcellular location">
    <subcellularLocation>
        <location evidence="1">Cytoplasm</location>
    </subcellularLocation>
</comment>
<dbReference type="Pfam" id="PF00133">
    <property type="entry name" value="tRNA-synt_1"/>
    <property type="match status" value="1"/>
</dbReference>
<dbReference type="GO" id="GO:0006438">
    <property type="term" value="P:valyl-tRNA aminoacylation"/>
    <property type="evidence" value="ECO:0007669"/>
    <property type="project" value="UniProtKB-UniRule"/>
</dbReference>
<dbReference type="CDD" id="cd07962">
    <property type="entry name" value="Anticodon_Ia_Val"/>
    <property type="match status" value="1"/>
</dbReference>
<protein>
    <recommendedName>
        <fullName evidence="9 13">Valine--tRNA ligase</fullName>
        <ecNumber evidence="2 13">6.1.1.9</ecNumber>
    </recommendedName>
</protein>
<keyword evidence="7" id="KW-0648">Protein biosynthesis</keyword>
<evidence type="ECO:0000256" key="7">
    <source>
        <dbReference type="ARBA" id="ARBA00022917"/>
    </source>
</evidence>
<comment type="caution">
    <text evidence="16">The sequence shown here is derived from an EMBL/GenBank/DDBJ whole genome shotgun (WGS) entry which is preliminary data.</text>
</comment>
<dbReference type="Proteomes" id="UP000244066">
    <property type="component" value="Unassembled WGS sequence"/>
</dbReference>
<dbReference type="AlphaFoldDB" id="A0A2R7Y0M9"/>
<dbReference type="InterPro" id="IPR014729">
    <property type="entry name" value="Rossmann-like_a/b/a_fold"/>
</dbReference>
<evidence type="ECO:0000256" key="11">
    <source>
        <dbReference type="ARBA" id="ARBA00055630"/>
    </source>
</evidence>
<dbReference type="SUPFAM" id="SSF47323">
    <property type="entry name" value="Anticodon-binding domain of a subclass of class I aminoacyl-tRNA synthetases"/>
    <property type="match status" value="1"/>
</dbReference>